<accession>A0A448YTM5</accession>
<feature type="region of interest" description="Disordered" evidence="1">
    <location>
        <begin position="232"/>
        <end position="324"/>
    </location>
</feature>
<evidence type="ECO:0000313" key="2">
    <source>
        <dbReference type="EMBL" id="VEU24269.1"/>
    </source>
</evidence>
<gene>
    <name evidence="2" type="ORF">BRENAR_LOCUS4997</name>
</gene>
<dbReference type="OrthoDB" id="4013061at2759"/>
<feature type="compositionally biased region" description="Polar residues" evidence="1">
    <location>
        <begin position="417"/>
        <end position="426"/>
    </location>
</feature>
<feature type="compositionally biased region" description="Low complexity" evidence="1">
    <location>
        <begin position="269"/>
        <end position="301"/>
    </location>
</feature>
<evidence type="ECO:0000256" key="1">
    <source>
        <dbReference type="SAM" id="MobiDB-lite"/>
    </source>
</evidence>
<keyword evidence="3" id="KW-1185">Reference proteome</keyword>
<dbReference type="AlphaFoldDB" id="A0A448YTM5"/>
<feature type="region of interest" description="Disordered" evidence="1">
    <location>
        <begin position="22"/>
        <end position="51"/>
    </location>
</feature>
<sequence length="479" mass="51068">MPGATSPSVAATDRLSKLSISSVTPLLHTSPPDINGSLGSISPESSQNRSVLPRSVSLGYSTSGSSRNGGLYPCANDSSSTLTSALTTRSSVSTTTLPAGKRLSLINQNGLTEAENIHIITSNTTSKPQDIERPKRKYPDGELDCDDSPELLATSVGNEIDGQLIPSSSSISLLSLNSPGSSESMVHSGAYQVHAVPDQWRSNVQRSLNQHRYPSQVFSTSSTYLPGVVSSQSTNLGAPSSIGNRRSSFNSLAGTAYPSKPPTAKLRRSSSSANTQSNSIQINRGSRQQQQQQQQQPQQPQIPSPLQHRSEPDSPSLGPVSASGSPSCFYLTDHSPPSSLQSNASYLNLYMTQMQNSPRMVRANSRLMSLGRTGSMLGRYPEDQQISRTSSLCDSIGGKSPEFLPVSSTLPSMTPLNLSISTNIQDSPDDDTSKRMGTLSDADSSVSYDEQLRNDSNGNDNDNDDDDDVFGENIDNTGL</sequence>
<dbReference type="EMBL" id="CAACVR010000076">
    <property type="protein sequence ID" value="VEU24269.1"/>
    <property type="molecule type" value="Genomic_DNA"/>
</dbReference>
<proteinExistence type="predicted"/>
<feature type="compositionally biased region" description="Polar residues" evidence="1">
    <location>
        <begin position="37"/>
        <end position="50"/>
    </location>
</feature>
<dbReference type="Proteomes" id="UP000290900">
    <property type="component" value="Unassembled WGS sequence"/>
</dbReference>
<feature type="region of interest" description="Disordered" evidence="1">
    <location>
        <begin position="417"/>
        <end position="479"/>
    </location>
</feature>
<evidence type="ECO:0000313" key="3">
    <source>
        <dbReference type="Proteomes" id="UP000290900"/>
    </source>
</evidence>
<organism evidence="2 3">
    <name type="scientific">Brettanomyces naardenensis</name>
    <name type="common">Yeast</name>
    <dbReference type="NCBI Taxonomy" id="13370"/>
    <lineage>
        <taxon>Eukaryota</taxon>
        <taxon>Fungi</taxon>
        <taxon>Dikarya</taxon>
        <taxon>Ascomycota</taxon>
        <taxon>Saccharomycotina</taxon>
        <taxon>Pichiomycetes</taxon>
        <taxon>Pichiales</taxon>
        <taxon>Pichiaceae</taxon>
        <taxon>Brettanomyces</taxon>
    </lineage>
</organism>
<name>A0A448YTM5_BRENA</name>
<reference evidence="2 3" key="1">
    <citation type="submission" date="2018-12" db="EMBL/GenBank/DDBJ databases">
        <authorList>
            <person name="Tiukova I."/>
            <person name="Dainat J."/>
        </authorList>
    </citation>
    <scope>NUCLEOTIDE SEQUENCE [LARGE SCALE GENOMIC DNA]</scope>
</reference>
<feature type="compositionally biased region" description="Polar residues" evidence="1">
    <location>
        <begin position="232"/>
        <end position="253"/>
    </location>
</feature>
<dbReference type="InParanoid" id="A0A448YTM5"/>
<feature type="compositionally biased region" description="Acidic residues" evidence="1">
    <location>
        <begin position="461"/>
        <end position="470"/>
    </location>
</feature>
<protein>
    <submittedName>
        <fullName evidence="2">DEKNAAC105568</fullName>
    </submittedName>
</protein>